<name>A0A5M9KVA3_9PLEO</name>
<evidence type="ECO:0000313" key="2">
    <source>
        <dbReference type="EMBL" id="KAI1508711.1"/>
    </source>
</evidence>
<organism evidence="2 3">
    <name type="scientific">Pyrenophora tritici-repentis</name>
    <dbReference type="NCBI Taxonomy" id="45151"/>
    <lineage>
        <taxon>Eukaryota</taxon>
        <taxon>Fungi</taxon>
        <taxon>Dikarya</taxon>
        <taxon>Ascomycota</taxon>
        <taxon>Pezizomycotina</taxon>
        <taxon>Dothideomycetes</taxon>
        <taxon>Pleosporomycetidae</taxon>
        <taxon>Pleosporales</taxon>
        <taxon>Pleosporineae</taxon>
        <taxon>Pleosporaceae</taxon>
        <taxon>Pyrenophora</taxon>
    </lineage>
</organism>
<proteinExistence type="predicted"/>
<dbReference type="EMBL" id="NRDI02000024">
    <property type="protein sequence ID" value="KAI1508711.1"/>
    <property type="molecule type" value="Genomic_DNA"/>
</dbReference>
<dbReference type="Proteomes" id="UP000249757">
    <property type="component" value="Unassembled WGS sequence"/>
</dbReference>
<feature type="region of interest" description="Disordered" evidence="1">
    <location>
        <begin position="17"/>
        <end position="48"/>
    </location>
</feature>
<dbReference type="AlphaFoldDB" id="A0A5M9KVA3"/>
<gene>
    <name evidence="2" type="ORF">Ptr86124_012340</name>
</gene>
<sequence length="48" mass="5630">MKVTQIRWLFKIQTPDDGAQPSSWRRVPDNMLFNDRKEGGGKVKRERG</sequence>
<feature type="compositionally biased region" description="Basic and acidic residues" evidence="1">
    <location>
        <begin position="34"/>
        <end position="48"/>
    </location>
</feature>
<accession>A0A5M9KVA3</accession>
<protein>
    <submittedName>
        <fullName evidence="2">Uncharacterized protein</fullName>
    </submittedName>
</protein>
<evidence type="ECO:0000256" key="1">
    <source>
        <dbReference type="SAM" id="MobiDB-lite"/>
    </source>
</evidence>
<reference evidence="3" key="1">
    <citation type="journal article" date="2022" name="Microb. Genom.">
        <title>A global pangenome for the wheat fungal pathogen Pyrenophora tritici-repentis and prediction of effector protein structural homology.</title>
        <authorList>
            <person name="Moolhuijzen P.M."/>
            <person name="See P.T."/>
            <person name="Shi G."/>
            <person name="Powell H.R."/>
            <person name="Cockram J."/>
            <person name="Jorgensen L.N."/>
            <person name="Benslimane H."/>
            <person name="Strelkov S.E."/>
            <person name="Turner J."/>
            <person name="Liu Z."/>
            <person name="Moffat C.S."/>
        </authorList>
    </citation>
    <scope>NUCLEOTIDE SEQUENCE [LARGE SCALE GENOMIC DNA]</scope>
</reference>
<keyword evidence="3" id="KW-1185">Reference proteome</keyword>
<comment type="caution">
    <text evidence="2">The sequence shown here is derived from an EMBL/GenBank/DDBJ whole genome shotgun (WGS) entry which is preliminary data.</text>
</comment>
<evidence type="ECO:0000313" key="3">
    <source>
        <dbReference type="Proteomes" id="UP000249757"/>
    </source>
</evidence>